<reference evidence="9 10" key="1">
    <citation type="journal article" date="2019" name="Sci. Rep.">
        <title>Comparative genomics of chytrid fungi reveal insights into the obligate biotrophic and pathogenic lifestyle of Synchytrium endobioticum.</title>
        <authorList>
            <person name="van de Vossenberg B.T.L.H."/>
            <person name="Warris S."/>
            <person name="Nguyen H.D.T."/>
            <person name="van Gent-Pelzer M.P.E."/>
            <person name="Joly D.L."/>
            <person name="van de Geest H.C."/>
            <person name="Bonants P.J.M."/>
            <person name="Smith D.S."/>
            <person name="Levesque C.A."/>
            <person name="van der Lee T.A.J."/>
        </authorList>
    </citation>
    <scope>NUCLEOTIDE SEQUENCE [LARGE SCALE GENOMIC DNA]</scope>
    <source>
        <strain evidence="7 10">LEV6574</strain>
        <strain evidence="8 9">MB42</strain>
    </source>
</reference>
<dbReference type="EMBL" id="QEAM01000101">
    <property type="protein sequence ID" value="TPX46542.1"/>
    <property type="molecule type" value="Genomic_DNA"/>
</dbReference>
<proteinExistence type="inferred from homology"/>
<sequence length="581" mass="66523">MTKSHPHCTNPRLRPPYASQWQRQSPTTSASIIPYSPLHTTHYHKDCAAPPLFMSEKQRHPSNMDMKLPRNPHSSHTQLDRPAVPSCKSVIAMVKIVRRALEACRPRLVWRLFTWLQDHGEPMKDYHTLDRLCSVLLIEKDATMKHHMLAAMLDYIKTHIHHITRIELRQSSKAYNLAKLELAIMDGQLDKIIRILSRMKQLDVHFEQGTKSRITTLAKQSLPEYEQCLKKLSILHSLKVIDVIPELKVATWCLDQGNLQGALFAVESFFTRNTPHTRHVPYPYLRSFINSVIHHACREGHIAWALSIHRTLSKYNIPHAAGMFSAMVSGLVRRGDVETACQIINQFHKSGLRPRNSGYGRVLNHYASQCDAANFQKVILEMTNSGFKPSAAPFAKMMDAEGKRGKPNYILQWYYMMKDLNVTPTAHVYNTMMSWWIATNDWQSYQWTWLEASRVKSISLSEEGQEHFTTSDYLSSLGWRAELEFRLDSHDTKRIVEICNGDGKGKLHTEKVLNIALQLMQQKAFQQAQQILQTVANQDISPSEPEQPVESVPHATALMKQILSRPLLTDDQPGWASAIDC</sequence>
<evidence type="ECO:0000256" key="2">
    <source>
        <dbReference type="ARBA" id="ARBA00022737"/>
    </source>
</evidence>
<gene>
    <name evidence="7" type="ORF">SeLEV6574_g03163</name>
    <name evidence="8" type="ORF">SeMB42_g02219</name>
</gene>
<dbReference type="Gene3D" id="1.25.40.10">
    <property type="entry name" value="Tetratricopeptide repeat domain"/>
    <property type="match status" value="1"/>
</dbReference>
<evidence type="ECO:0000256" key="5">
    <source>
        <dbReference type="PROSITE-ProRule" id="PRU00708"/>
    </source>
</evidence>
<dbReference type="InterPro" id="IPR002885">
    <property type="entry name" value="PPR_rpt"/>
</dbReference>
<dbReference type="Proteomes" id="UP000320475">
    <property type="component" value="Unassembled WGS sequence"/>
</dbReference>
<dbReference type="OrthoDB" id="185373at2759"/>
<keyword evidence="9" id="KW-1185">Reference proteome</keyword>
<feature type="repeat" description="PPR" evidence="5">
    <location>
        <begin position="320"/>
        <end position="354"/>
    </location>
</feature>
<comment type="similarity">
    <text evidence="1">Belongs to the CCM1 family.</text>
</comment>
<dbReference type="AlphaFoldDB" id="A0A507D4W5"/>
<evidence type="ECO:0000313" key="7">
    <source>
        <dbReference type="EMBL" id="TPX46542.1"/>
    </source>
</evidence>
<dbReference type="STRING" id="286115.A0A507D4W5"/>
<dbReference type="EMBL" id="QEAN01000066">
    <property type="protein sequence ID" value="TPX50501.1"/>
    <property type="molecule type" value="Genomic_DNA"/>
</dbReference>
<dbReference type="InterPro" id="IPR011990">
    <property type="entry name" value="TPR-like_helical_dom_sf"/>
</dbReference>
<protein>
    <recommendedName>
        <fullName evidence="11">Pentacotripeptide-repeat region of PRORP domain-containing protein</fullName>
    </recommendedName>
</protein>
<dbReference type="PROSITE" id="PS51375">
    <property type="entry name" value="PPR"/>
    <property type="match status" value="1"/>
</dbReference>
<dbReference type="NCBIfam" id="TIGR00756">
    <property type="entry name" value="PPR"/>
    <property type="match status" value="1"/>
</dbReference>
<feature type="region of interest" description="Disordered" evidence="6">
    <location>
        <begin position="62"/>
        <end position="81"/>
    </location>
</feature>
<dbReference type="Proteomes" id="UP000317494">
    <property type="component" value="Unassembled WGS sequence"/>
</dbReference>
<organism evidence="7 10">
    <name type="scientific">Synchytrium endobioticum</name>
    <dbReference type="NCBI Taxonomy" id="286115"/>
    <lineage>
        <taxon>Eukaryota</taxon>
        <taxon>Fungi</taxon>
        <taxon>Fungi incertae sedis</taxon>
        <taxon>Chytridiomycota</taxon>
        <taxon>Chytridiomycota incertae sedis</taxon>
        <taxon>Chytridiomycetes</taxon>
        <taxon>Synchytriales</taxon>
        <taxon>Synchytriaceae</taxon>
        <taxon>Synchytrium</taxon>
    </lineage>
</organism>
<dbReference type="VEuPathDB" id="FungiDB:SeMB42_g02219"/>
<evidence type="ECO:0000256" key="1">
    <source>
        <dbReference type="ARBA" id="ARBA00006192"/>
    </source>
</evidence>
<dbReference type="PANTHER" id="PTHR47447">
    <property type="entry name" value="OS03G0856100 PROTEIN"/>
    <property type="match status" value="1"/>
</dbReference>
<keyword evidence="2" id="KW-0677">Repeat</keyword>
<accession>A0A507D4W5</accession>
<dbReference type="PANTHER" id="PTHR47447:SF23">
    <property type="entry name" value="PENTACOTRIPEPTIDE-REPEAT REGION OF PRORP DOMAIN-CONTAINING PROTEIN"/>
    <property type="match status" value="1"/>
</dbReference>
<comment type="subunit">
    <text evidence="4">Binds to mitochondrial small subunit 15S rRNA.</text>
</comment>
<evidence type="ECO:0000313" key="8">
    <source>
        <dbReference type="EMBL" id="TPX50501.1"/>
    </source>
</evidence>
<evidence type="ECO:0000313" key="9">
    <source>
        <dbReference type="Proteomes" id="UP000317494"/>
    </source>
</evidence>
<name>A0A507D4W5_9FUNG</name>
<evidence type="ECO:0000256" key="3">
    <source>
        <dbReference type="ARBA" id="ARBA00044493"/>
    </source>
</evidence>
<evidence type="ECO:0000256" key="6">
    <source>
        <dbReference type="SAM" id="MobiDB-lite"/>
    </source>
</evidence>
<feature type="region of interest" description="Disordered" evidence="6">
    <location>
        <begin position="1"/>
        <end position="23"/>
    </location>
</feature>
<comment type="caution">
    <text evidence="7">The sequence shown here is derived from an EMBL/GenBank/DDBJ whole genome shotgun (WGS) entry which is preliminary data.</text>
</comment>
<evidence type="ECO:0008006" key="11">
    <source>
        <dbReference type="Google" id="ProtNLM"/>
    </source>
</evidence>
<comment type="function">
    <text evidence="3">Regulates mitochondrial small subunit maturation by controlling 15S rRNA 5'-end processing. Localizes to the 5' precursor of the 15S rRNA in a position that is subsequently occupied by mS47 in the mature yeast mtSSU. Uses structure and sequence-specific RNA recognition, binding to a single-stranded region of the precursor and specifically recognizing bases -6 to -1. The exchange of Ccm1 for mS47 is coupled to the irreversible removal of precursor rRNA that is accompanied by conformational changes of the mitoribosomal proteins uS5m and mS26. These conformational changes signal completion of 5'-end rRNA processing through protection of the mature 5'-end of the 15S rRNA and stabilization of mS47. The removal of the 5' precursor together with the dissociation of Ccm1 may be catalyzed by the 5'-3' exoribonuclease Pet127. Involved in the specific removal of group I introns in mitochondrial encoded transcripts.</text>
</comment>
<evidence type="ECO:0000256" key="4">
    <source>
        <dbReference type="ARBA" id="ARBA00044511"/>
    </source>
</evidence>
<evidence type="ECO:0000313" key="10">
    <source>
        <dbReference type="Proteomes" id="UP000320475"/>
    </source>
</evidence>
<dbReference type="Pfam" id="PF01535">
    <property type="entry name" value="PPR"/>
    <property type="match status" value="1"/>
</dbReference>